<feature type="compositionally biased region" description="Acidic residues" evidence="1">
    <location>
        <begin position="270"/>
        <end position="279"/>
    </location>
</feature>
<dbReference type="PANTHER" id="PTHR13696">
    <property type="entry name" value="P-LOOP CONTAINING NUCLEOSIDE TRIPHOSPHATE HYDROLASE"/>
    <property type="match status" value="1"/>
</dbReference>
<dbReference type="PANTHER" id="PTHR13696:SF52">
    <property type="entry name" value="PARA FAMILY PROTEIN CT_582"/>
    <property type="match status" value="1"/>
</dbReference>
<dbReference type="RefSeq" id="WP_210420659.1">
    <property type="nucleotide sequence ID" value="NZ_CP042998.1"/>
</dbReference>
<feature type="region of interest" description="Disordered" evidence="1">
    <location>
        <begin position="261"/>
        <end position="287"/>
    </location>
</feature>
<dbReference type="Pfam" id="PF13614">
    <property type="entry name" value="AAA_31"/>
    <property type="match status" value="1"/>
</dbReference>
<sequence>MRSVAVTNAKGGVGKSTTAINMAAALAELDRRTLLIDADPSGNAALGYFARGTPSAGLADALLDGARLDEVAVASEFPGLDVVPPGDRLGACSDQMGSTQGLGQGREFRVRRLLKGLAGYDAVVVDTSPVLTPLNVAILYAVADILIPIDPCVAALAGVRALEDLVRTVSEFRLEFTDAGPLTIAGVLITRADRTLVSKQIEAEVRAYFGGLVYPRVVPASVKFREAYARGTPLIHYDRFNPGAAAYRAAAAAYLGGAGAGLASPAGAEGLDDREEDDGRLDYRDAS</sequence>
<protein>
    <submittedName>
        <fullName evidence="3">Soj-like protein</fullName>
    </submittedName>
</protein>
<dbReference type="KEGG" id="agv:OJF2_78250"/>
<dbReference type="CDD" id="cd02042">
    <property type="entry name" value="ParAB_family"/>
    <property type="match status" value="1"/>
</dbReference>
<dbReference type="InterPro" id="IPR027417">
    <property type="entry name" value="P-loop_NTPase"/>
</dbReference>
<dbReference type="EMBL" id="CP042998">
    <property type="protein sequence ID" value="QEH39211.1"/>
    <property type="molecule type" value="Genomic_DNA"/>
</dbReference>
<proteinExistence type="predicted"/>
<geneLocation type="plasmid" evidence="4">
    <name>pojf2_1</name>
</geneLocation>
<keyword evidence="3" id="KW-0614">Plasmid</keyword>
<evidence type="ECO:0000256" key="1">
    <source>
        <dbReference type="SAM" id="MobiDB-lite"/>
    </source>
</evidence>
<gene>
    <name evidence="3" type="ORF">OJF2_78250</name>
</gene>
<keyword evidence="4" id="KW-1185">Reference proteome</keyword>
<dbReference type="AlphaFoldDB" id="A0A5B9WGZ1"/>
<feature type="domain" description="AAA" evidence="2">
    <location>
        <begin position="1"/>
        <end position="171"/>
    </location>
</feature>
<evidence type="ECO:0000313" key="3">
    <source>
        <dbReference type="EMBL" id="QEH39211.1"/>
    </source>
</evidence>
<evidence type="ECO:0000313" key="4">
    <source>
        <dbReference type="Proteomes" id="UP000324233"/>
    </source>
</evidence>
<accession>A0A5B9WGZ1</accession>
<reference evidence="3 4" key="1">
    <citation type="submission" date="2019-08" db="EMBL/GenBank/DDBJ databases">
        <title>Deep-cultivation of Planctomycetes and their phenomic and genomic characterization uncovers novel biology.</title>
        <authorList>
            <person name="Wiegand S."/>
            <person name="Jogler M."/>
            <person name="Boedeker C."/>
            <person name="Pinto D."/>
            <person name="Vollmers J."/>
            <person name="Rivas-Marin E."/>
            <person name="Kohn T."/>
            <person name="Peeters S.H."/>
            <person name="Heuer A."/>
            <person name="Rast P."/>
            <person name="Oberbeckmann S."/>
            <person name="Bunk B."/>
            <person name="Jeske O."/>
            <person name="Meyerdierks A."/>
            <person name="Storesund J.E."/>
            <person name="Kallscheuer N."/>
            <person name="Luecker S."/>
            <person name="Lage O.M."/>
            <person name="Pohl T."/>
            <person name="Merkel B.J."/>
            <person name="Hornburger P."/>
            <person name="Mueller R.-W."/>
            <person name="Bruemmer F."/>
            <person name="Labrenz M."/>
            <person name="Spormann A.M."/>
            <person name="Op den Camp H."/>
            <person name="Overmann J."/>
            <person name="Amann R."/>
            <person name="Jetten M.S.M."/>
            <person name="Mascher T."/>
            <person name="Medema M.H."/>
            <person name="Devos D.P."/>
            <person name="Kaster A.-K."/>
            <person name="Ovreas L."/>
            <person name="Rohde M."/>
            <person name="Galperin M.Y."/>
            <person name="Jogler C."/>
        </authorList>
    </citation>
    <scope>NUCLEOTIDE SEQUENCE [LARGE SCALE GENOMIC DNA]</scope>
    <source>
        <strain evidence="3 4">OJF2</strain>
        <plasmid evidence="4">pojf2_1</plasmid>
    </source>
</reference>
<dbReference type="Proteomes" id="UP000324233">
    <property type="component" value="Plasmid pOJF2_1"/>
</dbReference>
<organism evidence="3 4">
    <name type="scientific">Aquisphaera giovannonii</name>
    <dbReference type="NCBI Taxonomy" id="406548"/>
    <lineage>
        <taxon>Bacteria</taxon>
        <taxon>Pseudomonadati</taxon>
        <taxon>Planctomycetota</taxon>
        <taxon>Planctomycetia</taxon>
        <taxon>Isosphaerales</taxon>
        <taxon>Isosphaeraceae</taxon>
        <taxon>Aquisphaera</taxon>
    </lineage>
</organism>
<dbReference type="Gene3D" id="3.40.50.300">
    <property type="entry name" value="P-loop containing nucleotide triphosphate hydrolases"/>
    <property type="match status" value="1"/>
</dbReference>
<dbReference type="SUPFAM" id="SSF52540">
    <property type="entry name" value="P-loop containing nucleoside triphosphate hydrolases"/>
    <property type="match status" value="1"/>
</dbReference>
<evidence type="ECO:0000259" key="2">
    <source>
        <dbReference type="Pfam" id="PF13614"/>
    </source>
</evidence>
<dbReference type="InterPro" id="IPR050678">
    <property type="entry name" value="DNA_Partitioning_ATPase"/>
</dbReference>
<name>A0A5B9WGZ1_9BACT</name>
<dbReference type="InterPro" id="IPR025669">
    <property type="entry name" value="AAA_dom"/>
</dbReference>